<sequence>MYYAAEACPARGDPRAAHRFQSQLVLWKVSGMKISTKLYGMALVSLIGLLAMLFTLNTQLDVIKDKVADVTGNTIPSIIMVGKVKALFIEARRQTLMHAAATTAEEKRVTQTAMEDALEQTRQGLANYKTALISNDEDRRLAADTIAAVDKWKALVPGFLALSNLNTPEGNIEAQKYVRDVNLPASNLAIEQMDKMVAFNNRLGDETGSSALKTAERTKWILVGLDLTLLVIVGGSSLWVLLSVRRSLTRLDQGIGGITSNRNLTQRVDEGGRDEIAVIARRFNQLLEMLQSSFVELKQIGEAVGGHATEVSESSKQMSLAVEQVSESTANMSAAVEQMTVSVNHVADRSEQADQSGRAAGEEATAGAAVINDTIDMIRRTSDSVKRAATQVEQLKEKTSSIGAVVDVIKDIADQTNLLALNAAIEAARAGETGRGFAVVADEVRKLAERTAQSTQEITGTVSSMQQDASQTMVSMQGVVEQVESGMQSAGQATQAMQRILERTGGAVDQIADISHAMREQSRASTSIAQQIERVAQMAEQSHSSSQSNSATAESLDLQAQKMLGTIARFQV</sequence>
<dbReference type="Pfam" id="PF00015">
    <property type="entry name" value="MCPsignal"/>
    <property type="match status" value="1"/>
</dbReference>
<feature type="transmembrane region" description="Helical" evidence="5">
    <location>
        <begin position="38"/>
        <end position="56"/>
    </location>
</feature>
<dbReference type="CDD" id="cd06225">
    <property type="entry name" value="HAMP"/>
    <property type="match status" value="1"/>
</dbReference>
<dbReference type="PROSITE" id="PS50111">
    <property type="entry name" value="CHEMOTAXIS_TRANSDUC_2"/>
    <property type="match status" value="1"/>
</dbReference>
<dbReference type="SMART" id="SM00304">
    <property type="entry name" value="HAMP"/>
    <property type="match status" value="1"/>
</dbReference>
<evidence type="ECO:0000256" key="4">
    <source>
        <dbReference type="PROSITE-ProRule" id="PRU00284"/>
    </source>
</evidence>
<evidence type="ECO:0000259" key="7">
    <source>
        <dbReference type="PROSITE" id="PS50885"/>
    </source>
</evidence>
<feature type="domain" description="HAMP" evidence="7">
    <location>
        <begin position="242"/>
        <end position="295"/>
    </location>
</feature>
<dbReference type="PANTHER" id="PTHR32089">
    <property type="entry name" value="METHYL-ACCEPTING CHEMOTAXIS PROTEIN MCPB"/>
    <property type="match status" value="1"/>
</dbReference>
<keyword evidence="5" id="KW-0472">Membrane</keyword>
<keyword evidence="5" id="KW-1133">Transmembrane helix</keyword>
<dbReference type="InterPro" id="IPR004089">
    <property type="entry name" value="MCPsignal_dom"/>
</dbReference>
<proteinExistence type="inferred from homology"/>
<dbReference type="STRING" id="1122240.GCA_000620105_02091"/>
<dbReference type="Proteomes" id="UP000244173">
    <property type="component" value="Chromosome"/>
</dbReference>
<comment type="subcellular location">
    <subcellularLocation>
        <location evidence="1">Membrane</location>
    </subcellularLocation>
</comment>
<evidence type="ECO:0000256" key="1">
    <source>
        <dbReference type="ARBA" id="ARBA00004370"/>
    </source>
</evidence>
<dbReference type="Pfam" id="PF12729">
    <property type="entry name" value="4HB_MCP_1"/>
    <property type="match status" value="1"/>
</dbReference>
<evidence type="ECO:0000256" key="3">
    <source>
        <dbReference type="ARBA" id="ARBA00029447"/>
    </source>
</evidence>
<evidence type="ECO:0000313" key="9">
    <source>
        <dbReference type="Proteomes" id="UP000244173"/>
    </source>
</evidence>
<organism evidence="8 9">
    <name type="scientific">Microvirgula aerodenitrificans</name>
    <dbReference type="NCBI Taxonomy" id="57480"/>
    <lineage>
        <taxon>Bacteria</taxon>
        <taxon>Pseudomonadati</taxon>
        <taxon>Pseudomonadota</taxon>
        <taxon>Betaproteobacteria</taxon>
        <taxon>Neisseriales</taxon>
        <taxon>Aquaspirillaceae</taxon>
        <taxon>Microvirgula</taxon>
    </lineage>
</organism>
<gene>
    <name evidence="8" type="ORF">DAI18_15335</name>
</gene>
<dbReference type="GO" id="GO:0016020">
    <property type="term" value="C:membrane"/>
    <property type="evidence" value="ECO:0007669"/>
    <property type="project" value="UniProtKB-SubCell"/>
</dbReference>
<dbReference type="KEGG" id="maer:DAI18_15335"/>
<dbReference type="PRINTS" id="PR00260">
    <property type="entry name" value="CHEMTRNSDUCR"/>
</dbReference>
<comment type="similarity">
    <text evidence="3">Belongs to the methyl-accepting chemotaxis (MCP) protein family.</text>
</comment>
<keyword evidence="9" id="KW-1185">Reference proteome</keyword>
<dbReference type="EMBL" id="CP028519">
    <property type="protein sequence ID" value="AVY95257.1"/>
    <property type="molecule type" value="Genomic_DNA"/>
</dbReference>
<dbReference type="SUPFAM" id="SSF58104">
    <property type="entry name" value="Methyl-accepting chemotaxis protein (MCP) signaling domain"/>
    <property type="match status" value="1"/>
</dbReference>
<dbReference type="InterPro" id="IPR003660">
    <property type="entry name" value="HAMP_dom"/>
</dbReference>
<dbReference type="PROSITE" id="PS50885">
    <property type="entry name" value="HAMP"/>
    <property type="match status" value="1"/>
</dbReference>
<dbReference type="InterPro" id="IPR004090">
    <property type="entry name" value="Chemotax_Me-accpt_rcpt"/>
</dbReference>
<accession>A0A2S0PDB7</accession>
<dbReference type="Pfam" id="PF00672">
    <property type="entry name" value="HAMP"/>
    <property type="match status" value="1"/>
</dbReference>
<evidence type="ECO:0000313" key="8">
    <source>
        <dbReference type="EMBL" id="AVY95257.1"/>
    </source>
</evidence>
<protein>
    <submittedName>
        <fullName evidence="8">Methyl-accepting chemotaxis protein</fullName>
    </submittedName>
</protein>
<evidence type="ECO:0000256" key="5">
    <source>
        <dbReference type="SAM" id="Phobius"/>
    </source>
</evidence>
<dbReference type="CDD" id="cd11386">
    <property type="entry name" value="MCP_signal"/>
    <property type="match status" value="1"/>
</dbReference>
<feature type="transmembrane region" description="Helical" evidence="5">
    <location>
        <begin position="220"/>
        <end position="242"/>
    </location>
</feature>
<feature type="domain" description="Methyl-accepting transducer" evidence="6">
    <location>
        <begin position="300"/>
        <end position="536"/>
    </location>
</feature>
<keyword evidence="5" id="KW-0812">Transmembrane</keyword>
<dbReference type="Gene3D" id="1.10.287.950">
    <property type="entry name" value="Methyl-accepting chemotaxis protein"/>
    <property type="match status" value="1"/>
</dbReference>
<dbReference type="GO" id="GO:0007165">
    <property type="term" value="P:signal transduction"/>
    <property type="evidence" value="ECO:0007669"/>
    <property type="project" value="UniProtKB-KW"/>
</dbReference>
<dbReference type="FunFam" id="1.10.287.950:FF:000001">
    <property type="entry name" value="Methyl-accepting chemotaxis sensory transducer"/>
    <property type="match status" value="1"/>
</dbReference>
<keyword evidence="2 4" id="KW-0807">Transducer</keyword>
<dbReference type="SMART" id="SM00283">
    <property type="entry name" value="MA"/>
    <property type="match status" value="1"/>
</dbReference>
<dbReference type="PANTHER" id="PTHR32089:SF112">
    <property type="entry name" value="LYSOZYME-LIKE PROTEIN-RELATED"/>
    <property type="match status" value="1"/>
</dbReference>
<dbReference type="InterPro" id="IPR024478">
    <property type="entry name" value="HlyB_4HB_MCP"/>
</dbReference>
<dbReference type="GO" id="GO:0004888">
    <property type="term" value="F:transmembrane signaling receptor activity"/>
    <property type="evidence" value="ECO:0007669"/>
    <property type="project" value="InterPro"/>
</dbReference>
<name>A0A2S0PDB7_9NEIS</name>
<dbReference type="GO" id="GO:0006935">
    <property type="term" value="P:chemotaxis"/>
    <property type="evidence" value="ECO:0007669"/>
    <property type="project" value="InterPro"/>
</dbReference>
<dbReference type="AlphaFoldDB" id="A0A2S0PDB7"/>
<evidence type="ECO:0000256" key="2">
    <source>
        <dbReference type="ARBA" id="ARBA00023224"/>
    </source>
</evidence>
<reference evidence="8 9" key="1">
    <citation type="submission" date="2018-04" db="EMBL/GenBank/DDBJ databases">
        <title>Denitrifier Microvirgula.</title>
        <authorList>
            <person name="Anderson E."/>
            <person name="Jang J."/>
            <person name="Ishii S."/>
        </authorList>
    </citation>
    <scope>NUCLEOTIDE SEQUENCE [LARGE SCALE GENOMIC DNA]</scope>
    <source>
        <strain evidence="8 9">BE2.4</strain>
    </source>
</reference>
<evidence type="ECO:0000259" key="6">
    <source>
        <dbReference type="PROSITE" id="PS50111"/>
    </source>
</evidence>